<dbReference type="SUPFAM" id="SSF46955">
    <property type="entry name" value="Putative DNA-binding domain"/>
    <property type="match status" value="1"/>
</dbReference>
<dbReference type="Gene3D" id="1.10.10.10">
    <property type="entry name" value="Winged helix-like DNA-binding domain superfamily/Winged helix DNA-binding domain"/>
    <property type="match status" value="1"/>
</dbReference>
<name>A0A2A5KWZ6_9HYPH</name>
<reference evidence="2 3" key="1">
    <citation type="submission" date="2017-09" db="EMBL/GenBank/DDBJ databases">
        <title>Comparative genomics of rhizobia isolated from Phaseolus vulgaris in China.</title>
        <authorList>
            <person name="Tong W."/>
        </authorList>
    </citation>
    <scope>NUCLEOTIDE SEQUENCE [LARGE SCALE GENOMIC DNA]</scope>
    <source>
        <strain evidence="2 3">L101</strain>
    </source>
</reference>
<gene>
    <name evidence="2" type="ORF">CPT34_09770</name>
</gene>
<dbReference type="InterPro" id="IPR009061">
    <property type="entry name" value="DNA-bd_dom_put_sf"/>
</dbReference>
<dbReference type="InterPro" id="IPR000551">
    <property type="entry name" value="MerR-type_HTH_dom"/>
</dbReference>
<dbReference type="InterPro" id="IPR036388">
    <property type="entry name" value="WH-like_DNA-bd_sf"/>
</dbReference>
<evidence type="ECO:0000259" key="1">
    <source>
        <dbReference type="Pfam" id="PF13411"/>
    </source>
</evidence>
<dbReference type="InterPro" id="IPR009057">
    <property type="entry name" value="Homeodomain-like_sf"/>
</dbReference>
<dbReference type="EMBL" id="NXDM01000007">
    <property type="protein sequence ID" value="PCK81513.1"/>
    <property type="molecule type" value="Genomic_DNA"/>
</dbReference>
<dbReference type="PANTHER" id="PTHR34849">
    <property type="entry name" value="SSL5025 PROTEIN"/>
    <property type="match status" value="1"/>
</dbReference>
<organism evidence="2 3">
    <name type="scientific">Rhizobium sophoriradicis</name>
    <dbReference type="NCBI Taxonomy" id="1535245"/>
    <lineage>
        <taxon>Bacteria</taxon>
        <taxon>Pseudomonadati</taxon>
        <taxon>Pseudomonadota</taxon>
        <taxon>Alphaproteobacteria</taxon>
        <taxon>Hyphomicrobiales</taxon>
        <taxon>Rhizobiaceae</taxon>
        <taxon>Rhizobium/Agrobacterium group</taxon>
        <taxon>Rhizobium</taxon>
    </lineage>
</organism>
<dbReference type="Pfam" id="PF13411">
    <property type="entry name" value="MerR_1"/>
    <property type="match status" value="1"/>
</dbReference>
<evidence type="ECO:0000313" key="2">
    <source>
        <dbReference type="EMBL" id="PCK81513.1"/>
    </source>
</evidence>
<dbReference type="AlphaFoldDB" id="A0A2A5KWZ6"/>
<proteinExistence type="predicted"/>
<comment type="caution">
    <text evidence="2">The sequence shown here is derived from an EMBL/GenBank/DDBJ whole genome shotgun (WGS) entry which is preliminary data.</text>
</comment>
<dbReference type="GO" id="GO:0003677">
    <property type="term" value="F:DNA binding"/>
    <property type="evidence" value="ECO:0007669"/>
    <property type="project" value="InterPro"/>
</dbReference>
<sequence length="204" mass="22845">MAFTEEQTEKLTGVSFRQLRSWDRTGFFAPSLANEDRSLPLSRLYSFRDLVCLKVLNALRNEANVSLQHLRSVKERLAHLGDDMWAKTTLFVLNKKVVFENPETNSKEEVVSGQGVLQIPLQVVTGDMKRAVDDMKKRDIALSGKIERIKGIAGNRPVIAGTRIPVSTIKAFADEGFSVEQIMEEYPTLTSDDIRAAIEFSEAA</sequence>
<accession>A0A2A5KWZ6</accession>
<protein>
    <recommendedName>
        <fullName evidence="1">HTH merR-type domain-containing protein</fullName>
    </recommendedName>
</protein>
<dbReference type="Pfam" id="PF04255">
    <property type="entry name" value="DUF433"/>
    <property type="match status" value="1"/>
</dbReference>
<feature type="domain" description="HTH merR-type" evidence="1">
    <location>
        <begin position="7"/>
        <end position="73"/>
    </location>
</feature>
<keyword evidence="3" id="KW-1185">Reference proteome</keyword>
<evidence type="ECO:0000313" key="3">
    <source>
        <dbReference type="Proteomes" id="UP000218807"/>
    </source>
</evidence>
<dbReference type="GO" id="GO:0006355">
    <property type="term" value="P:regulation of DNA-templated transcription"/>
    <property type="evidence" value="ECO:0007669"/>
    <property type="project" value="InterPro"/>
</dbReference>
<dbReference type="PANTHER" id="PTHR34849:SF3">
    <property type="entry name" value="SSR2962 PROTEIN"/>
    <property type="match status" value="1"/>
</dbReference>
<dbReference type="SUPFAM" id="SSF46689">
    <property type="entry name" value="Homeodomain-like"/>
    <property type="match status" value="1"/>
</dbReference>
<dbReference type="Gene3D" id="1.10.1660.10">
    <property type="match status" value="1"/>
</dbReference>
<dbReference type="Proteomes" id="UP000218807">
    <property type="component" value="Unassembled WGS sequence"/>
</dbReference>
<dbReference type="InterPro" id="IPR007367">
    <property type="entry name" value="DUF433"/>
</dbReference>